<dbReference type="Pfam" id="PF02602">
    <property type="entry name" value="HEM4"/>
    <property type="match status" value="1"/>
</dbReference>
<dbReference type="SUPFAM" id="SSF69618">
    <property type="entry name" value="HemD-like"/>
    <property type="match status" value="1"/>
</dbReference>
<sequence length="231" mass="23907">MLLTRPLAQSRRFAAEFAARYGADWPVVISPLLEIVTVPAEVPPAPVVVFTSESAVAPFAALSPAAGRRAWCVGPRTAKVAEAAGFVPILGPGEAQGLVRAILAEETARPLLHARGRHVAAELAALLNAAGVQTLEATVYDQIELPPSIEEGRLLATDGPLLVPLFSPRSARLFAKRAANAQARLWIAAISAAAAAPLVALTPARLEVAPTPDAAGMMLALDRIVASADAG</sequence>
<organism evidence="2 3">
    <name type="scientific">Phaeovulum veldkampii DSM 11550</name>
    <dbReference type="NCBI Taxonomy" id="1185920"/>
    <lineage>
        <taxon>Bacteria</taxon>
        <taxon>Pseudomonadati</taxon>
        <taxon>Pseudomonadota</taxon>
        <taxon>Alphaproteobacteria</taxon>
        <taxon>Rhodobacterales</taxon>
        <taxon>Paracoccaceae</taxon>
        <taxon>Phaeovulum</taxon>
    </lineage>
</organism>
<reference evidence="2 3" key="1">
    <citation type="submission" date="2018-03" db="EMBL/GenBank/DDBJ databases">
        <title>Rhodobacter veldkampii.</title>
        <authorList>
            <person name="Meyer T.E."/>
            <person name="Miller S."/>
            <person name="Lodha T."/>
            <person name="Gandham S."/>
            <person name="Chintalapati S."/>
            <person name="Chintalapati V.R."/>
        </authorList>
    </citation>
    <scope>NUCLEOTIDE SEQUENCE [LARGE SCALE GENOMIC DNA]</scope>
    <source>
        <strain evidence="2 3">DSM 11550</strain>
    </source>
</reference>
<dbReference type="OrthoDB" id="7204250at2"/>
<dbReference type="AlphaFoldDB" id="A0A2T4JJ94"/>
<protein>
    <submittedName>
        <fullName evidence="2">Uroporphyrinogen-III synthase</fullName>
    </submittedName>
</protein>
<keyword evidence="3" id="KW-1185">Reference proteome</keyword>
<proteinExistence type="predicted"/>
<dbReference type="InterPro" id="IPR003754">
    <property type="entry name" value="4pyrrol_synth_uPrphyn_synth"/>
</dbReference>
<name>A0A2T4JJ94_9RHOB</name>
<dbReference type="Proteomes" id="UP000241899">
    <property type="component" value="Unassembled WGS sequence"/>
</dbReference>
<evidence type="ECO:0000313" key="2">
    <source>
        <dbReference type="EMBL" id="PTE17964.1"/>
    </source>
</evidence>
<feature type="domain" description="Tetrapyrrole biosynthesis uroporphyrinogen III synthase" evidence="1">
    <location>
        <begin position="25"/>
        <end position="217"/>
    </location>
</feature>
<dbReference type="InterPro" id="IPR036108">
    <property type="entry name" value="4pyrrol_syn_uPrphyn_synt_sf"/>
</dbReference>
<dbReference type="GO" id="GO:0004852">
    <property type="term" value="F:uroporphyrinogen-III synthase activity"/>
    <property type="evidence" value="ECO:0007669"/>
    <property type="project" value="InterPro"/>
</dbReference>
<accession>A0A2T4JJ94</accession>
<evidence type="ECO:0000313" key="3">
    <source>
        <dbReference type="Proteomes" id="UP000241899"/>
    </source>
</evidence>
<evidence type="ECO:0000259" key="1">
    <source>
        <dbReference type="Pfam" id="PF02602"/>
    </source>
</evidence>
<dbReference type="EMBL" id="PZKF01000012">
    <property type="protein sequence ID" value="PTE17964.1"/>
    <property type="molecule type" value="Genomic_DNA"/>
</dbReference>
<comment type="caution">
    <text evidence="2">The sequence shown here is derived from an EMBL/GenBank/DDBJ whole genome shotgun (WGS) entry which is preliminary data.</text>
</comment>
<dbReference type="Gene3D" id="3.40.50.10090">
    <property type="match status" value="2"/>
</dbReference>
<dbReference type="CDD" id="cd06578">
    <property type="entry name" value="HemD"/>
    <property type="match status" value="1"/>
</dbReference>
<gene>
    <name evidence="2" type="ORF">C5F46_06740</name>
</gene>
<dbReference type="GO" id="GO:0033014">
    <property type="term" value="P:tetrapyrrole biosynthetic process"/>
    <property type="evidence" value="ECO:0007669"/>
    <property type="project" value="InterPro"/>
</dbReference>